<dbReference type="InterPro" id="IPR050644">
    <property type="entry name" value="PG_Glycine_Bridge_Synth"/>
</dbReference>
<keyword evidence="3" id="KW-1185">Reference proteome</keyword>
<evidence type="ECO:0000259" key="1">
    <source>
        <dbReference type="Pfam" id="PF13480"/>
    </source>
</evidence>
<accession>A0ABM7X9P1</accession>
<dbReference type="RefSeq" id="WP_248345706.1">
    <property type="nucleotide sequence ID" value="NZ_AP025592.1"/>
</dbReference>
<feature type="domain" description="BioF2-like acetyltransferase" evidence="1">
    <location>
        <begin position="161"/>
        <end position="292"/>
    </location>
</feature>
<dbReference type="InterPro" id="IPR016181">
    <property type="entry name" value="Acyl_CoA_acyltransferase"/>
</dbReference>
<organism evidence="2 3">
    <name type="scientific">Anaeromyxobacter paludicola</name>
    <dbReference type="NCBI Taxonomy" id="2918171"/>
    <lineage>
        <taxon>Bacteria</taxon>
        <taxon>Pseudomonadati</taxon>
        <taxon>Myxococcota</taxon>
        <taxon>Myxococcia</taxon>
        <taxon>Myxococcales</taxon>
        <taxon>Cystobacterineae</taxon>
        <taxon>Anaeromyxobacteraceae</taxon>
        <taxon>Anaeromyxobacter</taxon>
    </lineage>
</organism>
<proteinExistence type="predicted"/>
<dbReference type="PANTHER" id="PTHR36174">
    <property type="entry name" value="LIPID II:GLYCINE GLYCYLTRANSFERASE"/>
    <property type="match status" value="1"/>
</dbReference>
<dbReference type="PANTHER" id="PTHR36174:SF1">
    <property type="entry name" value="LIPID II:GLYCINE GLYCYLTRANSFERASE"/>
    <property type="match status" value="1"/>
</dbReference>
<dbReference type="EMBL" id="AP025592">
    <property type="protein sequence ID" value="BDG08530.1"/>
    <property type="molecule type" value="Genomic_DNA"/>
</dbReference>
<dbReference type="InterPro" id="IPR038740">
    <property type="entry name" value="BioF2-like_GNAT_dom"/>
</dbReference>
<dbReference type="SUPFAM" id="SSF55729">
    <property type="entry name" value="Acyl-CoA N-acyltransferases (Nat)"/>
    <property type="match status" value="1"/>
</dbReference>
<dbReference type="Pfam" id="PF13480">
    <property type="entry name" value="Acetyltransf_6"/>
    <property type="match status" value="1"/>
</dbReference>
<gene>
    <name evidence="2" type="ORF">AMPC_16430</name>
</gene>
<dbReference type="Gene3D" id="3.40.630.30">
    <property type="match status" value="1"/>
</dbReference>
<protein>
    <recommendedName>
        <fullName evidence="1">BioF2-like acetyltransferase domain-containing protein</fullName>
    </recommendedName>
</protein>
<name>A0ABM7X9P1_9BACT</name>
<evidence type="ECO:0000313" key="3">
    <source>
        <dbReference type="Proteomes" id="UP001162734"/>
    </source>
</evidence>
<sequence>MRFRVLDAASGADTAAWLELWRAWPGREVMAHPEYARLFARPGDRVVCATGEGEGWTILFPLLLRPLAAEPWARPGEDRWDAVTPYGYGGPFTWGGGARDDAAWWAAHAAWCRDERLVSTFARLSLFPEQLASVPPVVERRLSNVICPVGEGLQAVWAGYKHSARNNVKHAEKAGVEVEVDETGAGLDAFFDIYHRTMSRRAASAWYFLPRRFFQDFFERLPGQCAFFHARLGGQIVSSELVLVSAENVYAYLGGTLEESFKARPNDLLRHRVVEWAVAKGKRHYVLGGGYAEGDGIFRHKEGFAPHGVVPFQVACLVHDERACEELYRDRRAFAERSGAPWTPDERFFPAYRG</sequence>
<reference evidence="3" key="1">
    <citation type="journal article" date="2022" name="Int. J. Syst. Evol. Microbiol.">
        <title>Anaeromyxobacter oryzae sp. nov., Anaeromyxobacter diazotrophicus sp. nov. and Anaeromyxobacter paludicola sp. nov., isolated from paddy soils.</title>
        <authorList>
            <person name="Itoh H."/>
            <person name="Xu Z."/>
            <person name="Mise K."/>
            <person name="Masuda Y."/>
            <person name="Ushijima N."/>
            <person name="Hayakawa C."/>
            <person name="Shiratori Y."/>
            <person name="Senoo K."/>
        </authorList>
    </citation>
    <scope>NUCLEOTIDE SEQUENCE [LARGE SCALE GENOMIC DNA]</scope>
    <source>
        <strain evidence="3">Red630</strain>
    </source>
</reference>
<evidence type="ECO:0000313" key="2">
    <source>
        <dbReference type="EMBL" id="BDG08530.1"/>
    </source>
</evidence>
<dbReference type="Proteomes" id="UP001162734">
    <property type="component" value="Chromosome"/>
</dbReference>